<organism evidence="1 2">
    <name type="scientific">Desulfobaculum bizertense DSM 18034</name>
    <dbReference type="NCBI Taxonomy" id="1121442"/>
    <lineage>
        <taxon>Bacteria</taxon>
        <taxon>Pseudomonadati</taxon>
        <taxon>Thermodesulfobacteriota</taxon>
        <taxon>Desulfovibrionia</taxon>
        <taxon>Desulfovibrionales</taxon>
        <taxon>Desulfovibrionaceae</taxon>
        <taxon>Desulfobaculum</taxon>
    </lineage>
</organism>
<dbReference type="AlphaFoldDB" id="A0A1T4VTH6"/>
<accession>A0A1T4VTH6</accession>
<dbReference type="Proteomes" id="UP000189733">
    <property type="component" value="Unassembled WGS sequence"/>
</dbReference>
<gene>
    <name evidence="1" type="ORF">SAMN02745702_00956</name>
</gene>
<sequence length="52" mass="6169">MHYNLVLTLNGHEQIIYSTENIRVIRLEREKHLRGQRLGVVEIRDENGKVVE</sequence>
<evidence type="ECO:0000313" key="1">
    <source>
        <dbReference type="EMBL" id="SKA68138.1"/>
    </source>
</evidence>
<name>A0A1T4VTH6_9BACT</name>
<evidence type="ECO:0000313" key="2">
    <source>
        <dbReference type="Proteomes" id="UP000189733"/>
    </source>
</evidence>
<dbReference type="STRING" id="1121442.SAMN02745702_00956"/>
<reference evidence="1 2" key="1">
    <citation type="submission" date="2017-02" db="EMBL/GenBank/DDBJ databases">
        <authorList>
            <person name="Peterson S.W."/>
        </authorList>
    </citation>
    <scope>NUCLEOTIDE SEQUENCE [LARGE SCALE GENOMIC DNA]</scope>
    <source>
        <strain evidence="1 2">DSM 18034</strain>
    </source>
</reference>
<dbReference type="RefSeq" id="WP_159445914.1">
    <property type="nucleotide sequence ID" value="NZ_FUYA01000002.1"/>
</dbReference>
<protein>
    <submittedName>
        <fullName evidence="1">Uncharacterized protein</fullName>
    </submittedName>
</protein>
<dbReference type="EMBL" id="FUYA01000002">
    <property type="protein sequence ID" value="SKA68138.1"/>
    <property type="molecule type" value="Genomic_DNA"/>
</dbReference>
<keyword evidence="2" id="KW-1185">Reference proteome</keyword>
<proteinExistence type="predicted"/>